<proteinExistence type="predicted"/>
<feature type="non-terminal residue" evidence="1">
    <location>
        <position position="1"/>
    </location>
</feature>
<sequence length="56" mass="6193">EETRRLLVSIKGEEGKSVRANAERLSDEISKVWDDGGEARVGLEKFLGKYVDGSVL</sequence>
<comment type="caution">
    <text evidence="1">The sequence shown here is derived from an EMBL/GenBank/DDBJ whole genome shotgun (WGS) entry which is preliminary data.</text>
</comment>
<keyword evidence="2" id="KW-1185">Reference proteome</keyword>
<reference evidence="1 2" key="1">
    <citation type="submission" date="2024-05" db="EMBL/GenBank/DDBJ databases">
        <title>A draft genome resource for the thread blight pathogen Marasmius tenuissimus strain MS-2.</title>
        <authorList>
            <person name="Yulfo-Soto G.E."/>
            <person name="Baruah I.K."/>
            <person name="Amoako-Attah I."/>
            <person name="Bukari Y."/>
            <person name="Meinhardt L.W."/>
            <person name="Bailey B.A."/>
            <person name="Cohen S.P."/>
        </authorList>
    </citation>
    <scope>NUCLEOTIDE SEQUENCE [LARGE SCALE GENOMIC DNA]</scope>
    <source>
        <strain evidence="1 2">MS-2</strain>
    </source>
</reference>
<evidence type="ECO:0000313" key="1">
    <source>
        <dbReference type="EMBL" id="KAL0069042.1"/>
    </source>
</evidence>
<gene>
    <name evidence="1" type="ORF">AAF712_003725</name>
</gene>
<name>A0ABR3A940_9AGAR</name>
<evidence type="ECO:0000313" key="2">
    <source>
        <dbReference type="Proteomes" id="UP001437256"/>
    </source>
</evidence>
<organism evidence="1 2">
    <name type="scientific">Marasmius tenuissimus</name>
    <dbReference type="NCBI Taxonomy" id="585030"/>
    <lineage>
        <taxon>Eukaryota</taxon>
        <taxon>Fungi</taxon>
        <taxon>Dikarya</taxon>
        <taxon>Basidiomycota</taxon>
        <taxon>Agaricomycotina</taxon>
        <taxon>Agaricomycetes</taxon>
        <taxon>Agaricomycetidae</taxon>
        <taxon>Agaricales</taxon>
        <taxon>Marasmiineae</taxon>
        <taxon>Marasmiaceae</taxon>
        <taxon>Marasmius</taxon>
    </lineage>
</organism>
<protein>
    <submittedName>
        <fullName evidence="1">Uncharacterized protein</fullName>
    </submittedName>
</protein>
<accession>A0ABR3A940</accession>
<dbReference type="EMBL" id="JBBXMP010000014">
    <property type="protein sequence ID" value="KAL0069042.1"/>
    <property type="molecule type" value="Genomic_DNA"/>
</dbReference>
<dbReference type="Proteomes" id="UP001437256">
    <property type="component" value="Unassembled WGS sequence"/>
</dbReference>